<proteinExistence type="predicted"/>
<accession>A0A7C8ZGC3</accession>
<keyword evidence="2" id="KW-0560">Oxidoreductase</keyword>
<dbReference type="PANTHER" id="PTHR10209:SF859">
    <property type="entry name" value="OS03G0690500 PROTEIN"/>
    <property type="match status" value="1"/>
</dbReference>
<keyword evidence="3" id="KW-0408">Iron</keyword>
<dbReference type="PANTHER" id="PTHR10209">
    <property type="entry name" value="OXIDOREDUCTASE, 2OG-FE II OXYGENASE FAMILY PROTEIN"/>
    <property type="match status" value="1"/>
</dbReference>
<evidence type="ECO:0000259" key="4">
    <source>
        <dbReference type="Pfam" id="PF14226"/>
    </source>
</evidence>
<evidence type="ECO:0000256" key="2">
    <source>
        <dbReference type="ARBA" id="ARBA00023002"/>
    </source>
</evidence>
<evidence type="ECO:0000256" key="1">
    <source>
        <dbReference type="ARBA" id="ARBA00022723"/>
    </source>
</evidence>
<sequence>MVSSKLLEDLKAFDETKRGVKGLVDDGVSRIPPIFIHPLSPSLSSPAPPKPTSAFSIPVIDLSGFEDLMRRKDLIEKIRDASEKGGFFQVVNHGIPIALLEGMLGGIRGFFEQDDEIKQAYYSREDLDRKGDDNRVLKASGEVGKSAV</sequence>
<keyword evidence="1" id="KW-0479">Metal-binding</keyword>
<dbReference type="EMBL" id="GISG01126588">
    <property type="protein sequence ID" value="MBA4641997.1"/>
    <property type="molecule type" value="Transcribed_RNA"/>
</dbReference>
<evidence type="ECO:0000256" key="3">
    <source>
        <dbReference type="ARBA" id="ARBA00023004"/>
    </source>
</evidence>
<dbReference type="SUPFAM" id="SSF51197">
    <property type="entry name" value="Clavaminate synthase-like"/>
    <property type="match status" value="1"/>
</dbReference>
<dbReference type="AlphaFoldDB" id="A0A7C8ZGC3"/>
<dbReference type="InterPro" id="IPR027443">
    <property type="entry name" value="IPNS-like_sf"/>
</dbReference>
<dbReference type="Gene3D" id="2.60.120.330">
    <property type="entry name" value="B-lactam Antibiotic, Isopenicillin N Synthase, Chain"/>
    <property type="match status" value="1"/>
</dbReference>
<dbReference type="GO" id="GO:0016491">
    <property type="term" value="F:oxidoreductase activity"/>
    <property type="evidence" value="ECO:0007669"/>
    <property type="project" value="UniProtKB-KW"/>
</dbReference>
<reference evidence="5" key="1">
    <citation type="journal article" date="2013" name="J. Plant Res.">
        <title>Effect of fungi and light on seed germination of three Opuntia species from semiarid lands of central Mexico.</title>
        <authorList>
            <person name="Delgado-Sanchez P."/>
            <person name="Jimenez-Bremont J.F."/>
            <person name="Guerrero-Gonzalez Mde L."/>
            <person name="Flores J."/>
        </authorList>
    </citation>
    <scope>NUCLEOTIDE SEQUENCE</scope>
    <source>
        <tissue evidence="5">Cladode</tissue>
    </source>
</reference>
<dbReference type="Pfam" id="PF14226">
    <property type="entry name" value="DIOX_N"/>
    <property type="match status" value="1"/>
</dbReference>
<name>A0A7C8ZGC3_OPUST</name>
<dbReference type="GO" id="GO:0046872">
    <property type="term" value="F:metal ion binding"/>
    <property type="evidence" value="ECO:0007669"/>
    <property type="project" value="UniProtKB-KW"/>
</dbReference>
<organism evidence="5">
    <name type="scientific">Opuntia streptacantha</name>
    <name type="common">Prickly pear cactus</name>
    <name type="synonym">Opuntia cardona</name>
    <dbReference type="NCBI Taxonomy" id="393608"/>
    <lineage>
        <taxon>Eukaryota</taxon>
        <taxon>Viridiplantae</taxon>
        <taxon>Streptophyta</taxon>
        <taxon>Embryophyta</taxon>
        <taxon>Tracheophyta</taxon>
        <taxon>Spermatophyta</taxon>
        <taxon>Magnoliopsida</taxon>
        <taxon>eudicotyledons</taxon>
        <taxon>Gunneridae</taxon>
        <taxon>Pentapetalae</taxon>
        <taxon>Caryophyllales</taxon>
        <taxon>Cactineae</taxon>
        <taxon>Cactaceae</taxon>
        <taxon>Opuntioideae</taxon>
        <taxon>Opuntia</taxon>
    </lineage>
</organism>
<dbReference type="InterPro" id="IPR026992">
    <property type="entry name" value="DIOX_N"/>
</dbReference>
<evidence type="ECO:0000313" key="5">
    <source>
        <dbReference type="EMBL" id="MBA4641997.1"/>
    </source>
</evidence>
<reference evidence="5" key="2">
    <citation type="submission" date="2020-07" db="EMBL/GenBank/DDBJ databases">
        <authorList>
            <person name="Vera ALvarez R."/>
            <person name="Arias-Moreno D.M."/>
            <person name="Jimenez-Jacinto V."/>
            <person name="Jimenez-Bremont J.F."/>
            <person name="Swaminathan K."/>
            <person name="Moose S.P."/>
            <person name="Guerrero-Gonzalez M.L."/>
            <person name="Marino-Ramirez L."/>
            <person name="Landsman D."/>
            <person name="Rodriguez-Kessler M."/>
            <person name="Delgado-Sanchez P."/>
        </authorList>
    </citation>
    <scope>NUCLEOTIDE SEQUENCE</scope>
    <source>
        <tissue evidence="5">Cladode</tissue>
    </source>
</reference>
<protein>
    <recommendedName>
        <fullName evidence="4">Non-haem dioxygenase N-terminal domain-containing protein</fullName>
    </recommendedName>
</protein>
<feature type="domain" description="Non-haem dioxygenase N-terminal" evidence="4">
    <location>
        <begin position="57"/>
        <end position="125"/>
    </location>
</feature>